<accession>A0ABX1I2C0</accession>
<proteinExistence type="predicted"/>
<evidence type="ECO:0000313" key="1">
    <source>
        <dbReference type="EMBL" id="NKJ69752.1"/>
    </source>
</evidence>
<organism evidence="1 2">
    <name type="scientific">Vibrio chemaguriensis</name>
    <dbReference type="NCBI Taxonomy" id="2527672"/>
    <lineage>
        <taxon>Bacteria</taxon>
        <taxon>Pseudomonadati</taxon>
        <taxon>Pseudomonadota</taxon>
        <taxon>Gammaproteobacteria</taxon>
        <taxon>Vibrionales</taxon>
        <taxon>Vibrionaceae</taxon>
        <taxon>Vibrio</taxon>
    </lineage>
</organism>
<protein>
    <submittedName>
        <fullName evidence="1">Uncharacterized protein</fullName>
    </submittedName>
</protein>
<gene>
    <name evidence="1" type="ORF">EX191_18600</name>
</gene>
<dbReference type="Proteomes" id="UP000778757">
    <property type="component" value="Unassembled WGS sequence"/>
</dbReference>
<name>A0ABX1I2C0_9VIBR</name>
<keyword evidence="2" id="KW-1185">Reference proteome</keyword>
<reference evidence="1 2" key="1">
    <citation type="journal article" date="2019" name="Curr. Microbiol.">
        <title>Vibrio chemaguriensis sp. nov., from Sundarbans, Bay of Bengal.</title>
        <authorList>
            <person name="Ghosh A."/>
            <person name="Bhadury P."/>
        </authorList>
    </citation>
    <scope>NUCLEOTIDE SEQUENCE [LARGE SCALE GENOMIC DNA]</scope>
    <source>
        <strain evidence="1 2">Iso1</strain>
    </source>
</reference>
<sequence>MVITASGKQIDIVLGESDRKHRLDDGGVLFGITAVDKPTRLG</sequence>
<dbReference type="EMBL" id="SHOE01000022">
    <property type="protein sequence ID" value="NKJ69752.1"/>
    <property type="molecule type" value="Genomic_DNA"/>
</dbReference>
<evidence type="ECO:0000313" key="2">
    <source>
        <dbReference type="Proteomes" id="UP000778757"/>
    </source>
</evidence>
<comment type="caution">
    <text evidence="1">The sequence shown here is derived from an EMBL/GenBank/DDBJ whole genome shotgun (WGS) entry which is preliminary data.</text>
</comment>